<comment type="caution">
    <text evidence="1">The sequence shown here is derived from an EMBL/GenBank/DDBJ whole genome shotgun (WGS) entry which is preliminary data.</text>
</comment>
<name>A0AAD7T1D7_9TELE</name>
<accession>A0AAD7T1D7</accession>
<evidence type="ECO:0000313" key="1">
    <source>
        <dbReference type="EMBL" id="KAJ8412576.1"/>
    </source>
</evidence>
<organism evidence="1 2">
    <name type="scientific">Aldrovandia affinis</name>
    <dbReference type="NCBI Taxonomy" id="143900"/>
    <lineage>
        <taxon>Eukaryota</taxon>
        <taxon>Metazoa</taxon>
        <taxon>Chordata</taxon>
        <taxon>Craniata</taxon>
        <taxon>Vertebrata</taxon>
        <taxon>Euteleostomi</taxon>
        <taxon>Actinopterygii</taxon>
        <taxon>Neopterygii</taxon>
        <taxon>Teleostei</taxon>
        <taxon>Notacanthiformes</taxon>
        <taxon>Halosauridae</taxon>
        <taxon>Aldrovandia</taxon>
    </lineage>
</organism>
<protein>
    <submittedName>
        <fullName evidence="1">Uncharacterized protein</fullName>
    </submittedName>
</protein>
<proteinExistence type="predicted"/>
<evidence type="ECO:0000313" key="2">
    <source>
        <dbReference type="Proteomes" id="UP001221898"/>
    </source>
</evidence>
<sequence length="91" mass="10064">MWPAAKNEFASDVGKCYTRRRFQRPVMSLITGVEPRTSWAGMSRGSRMSVPGGVLAVCPHIPQAWPTVADLQAAFSHYNPTPPYLATSVYH</sequence>
<dbReference type="AlphaFoldDB" id="A0AAD7T1D7"/>
<gene>
    <name evidence="1" type="ORF">AAFF_G00129120</name>
</gene>
<dbReference type="Proteomes" id="UP001221898">
    <property type="component" value="Unassembled WGS sequence"/>
</dbReference>
<reference evidence="1" key="1">
    <citation type="journal article" date="2023" name="Science">
        <title>Genome structures resolve the early diversification of teleost fishes.</title>
        <authorList>
            <person name="Parey E."/>
            <person name="Louis A."/>
            <person name="Montfort J."/>
            <person name="Bouchez O."/>
            <person name="Roques C."/>
            <person name="Iampietro C."/>
            <person name="Lluch J."/>
            <person name="Castinel A."/>
            <person name="Donnadieu C."/>
            <person name="Desvignes T."/>
            <person name="Floi Bucao C."/>
            <person name="Jouanno E."/>
            <person name="Wen M."/>
            <person name="Mejri S."/>
            <person name="Dirks R."/>
            <person name="Jansen H."/>
            <person name="Henkel C."/>
            <person name="Chen W.J."/>
            <person name="Zahm M."/>
            <person name="Cabau C."/>
            <person name="Klopp C."/>
            <person name="Thompson A.W."/>
            <person name="Robinson-Rechavi M."/>
            <person name="Braasch I."/>
            <person name="Lecointre G."/>
            <person name="Bobe J."/>
            <person name="Postlethwait J.H."/>
            <person name="Berthelot C."/>
            <person name="Roest Crollius H."/>
            <person name="Guiguen Y."/>
        </authorList>
    </citation>
    <scope>NUCLEOTIDE SEQUENCE</scope>
    <source>
        <strain evidence="1">NC1722</strain>
    </source>
</reference>
<keyword evidence="2" id="KW-1185">Reference proteome</keyword>
<dbReference type="EMBL" id="JAINUG010000019">
    <property type="protein sequence ID" value="KAJ8412576.1"/>
    <property type="molecule type" value="Genomic_DNA"/>
</dbReference>